<organism evidence="2 3">
    <name type="scientific">Aurantimonas manganoxydans (strain ATCC BAA-1229 / DSM 21871 / SI85-9A1)</name>
    <dbReference type="NCBI Taxonomy" id="287752"/>
    <lineage>
        <taxon>Bacteria</taxon>
        <taxon>Pseudomonadati</taxon>
        <taxon>Pseudomonadota</taxon>
        <taxon>Alphaproteobacteria</taxon>
        <taxon>Hyphomicrobiales</taxon>
        <taxon>Aurantimonadaceae</taxon>
        <taxon>Aurantimonas</taxon>
    </lineage>
</organism>
<dbReference type="AlphaFoldDB" id="Q1YJC3"/>
<feature type="region of interest" description="Disordered" evidence="1">
    <location>
        <begin position="124"/>
        <end position="218"/>
    </location>
</feature>
<name>Q1YJC3_AURMS</name>
<accession>Q1YJC3</accession>
<sequence>MGRSRKFRSAEGLLLPGLDLAQDFLGRRPGARRPLAGGVARRRLGGQDRLHLRGLLLAHRLGALDLAVEAARLRRRAGMLAGRRSEPGLLGLDLGIGQLLGGAARIGAEQWIAVRVGPLRTRHVRRGREPQGADGRVLRLTGGGRQQRQHDRERTDNGKRKHSHQAFLKQRHTSYPRGRALTKAWGPDCGGSRSSTQWPGTSGQTGNQQARTAWEDAA</sequence>
<keyword evidence="3" id="KW-1185">Reference proteome</keyword>
<evidence type="ECO:0000313" key="2">
    <source>
        <dbReference type="EMBL" id="EAS49844.1"/>
    </source>
</evidence>
<feature type="compositionally biased region" description="Polar residues" evidence="1">
    <location>
        <begin position="192"/>
        <end position="211"/>
    </location>
</feature>
<feature type="compositionally biased region" description="Basic and acidic residues" evidence="1">
    <location>
        <begin position="148"/>
        <end position="158"/>
    </location>
</feature>
<protein>
    <submittedName>
        <fullName evidence="2">Uncharacterized protein</fullName>
    </submittedName>
</protein>
<dbReference type="HOGENOM" id="CLU_1265750_0_0_5"/>
<dbReference type="Proteomes" id="UP000000321">
    <property type="component" value="Unassembled WGS sequence"/>
</dbReference>
<gene>
    <name evidence="2" type="ORF">SI859A1_01196</name>
</gene>
<reference evidence="2 3" key="1">
    <citation type="journal article" date="2008" name="Appl. Environ. Microbiol.">
        <title>Genomic insights into Mn(II) oxidation by the marine alphaproteobacterium Aurantimonas sp. strain SI85-9A1.</title>
        <authorList>
            <person name="Dick G.J."/>
            <person name="Podell S."/>
            <person name="Johnson H.A."/>
            <person name="Rivera-Espinoza Y."/>
            <person name="Bernier-Latmani R."/>
            <person name="McCarthy J.K."/>
            <person name="Torpey J.W."/>
            <person name="Clement B.G."/>
            <person name="Gaasterland T."/>
            <person name="Tebo B.M."/>
        </authorList>
    </citation>
    <scope>NUCLEOTIDE SEQUENCE [LARGE SCALE GENOMIC DNA]</scope>
    <source>
        <strain evidence="2 3">SI85-9A1</strain>
    </source>
</reference>
<feature type="compositionally biased region" description="Basic residues" evidence="1">
    <location>
        <begin position="159"/>
        <end position="174"/>
    </location>
</feature>
<proteinExistence type="predicted"/>
<comment type="caution">
    <text evidence="2">The sequence shown here is derived from an EMBL/GenBank/DDBJ whole genome shotgun (WGS) entry which is preliminary data.</text>
</comment>
<dbReference type="EMBL" id="AAPJ01000003">
    <property type="protein sequence ID" value="EAS49844.1"/>
    <property type="molecule type" value="Genomic_DNA"/>
</dbReference>
<dbReference type="BioCyc" id="AURANTIMONAS:SI859A1_01196-MONOMER"/>
<evidence type="ECO:0000256" key="1">
    <source>
        <dbReference type="SAM" id="MobiDB-lite"/>
    </source>
</evidence>
<evidence type="ECO:0000313" key="3">
    <source>
        <dbReference type="Proteomes" id="UP000000321"/>
    </source>
</evidence>